<dbReference type="EMBL" id="CP050292">
    <property type="protein sequence ID" value="QND69829.1"/>
    <property type="molecule type" value="Genomic_DNA"/>
</dbReference>
<gene>
    <name evidence="1" type="ORF">HB776_00115</name>
</gene>
<dbReference type="GO" id="GO:0016020">
    <property type="term" value="C:membrane"/>
    <property type="evidence" value="ECO:0007669"/>
    <property type="project" value="InterPro"/>
</dbReference>
<dbReference type="InterPro" id="IPR001893">
    <property type="entry name" value="Cys-rich_GLG1_repeat"/>
</dbReference>
<dbReference type="RefSeq" id="WP_184514160.1">
    <property type="nucleotide sequence ID" value="NZ_CP050292.1"/>
</dbReference>
<evidence type="ECO:0000313" key="1">
    <source>
        <dbReference type="EMBL" id="QND69829.1"/>
    </source>
</evidence>
<organism evidence="1 2">
    <name type="scientific">Tardiphaga robiniae</name>
    <dbReference type="NCBI Taxonomy" id="943830"/>
    <lineage>
        <taxon>Bacteria</taxon>
        <taxon>Pseudomonadati</taxon>
        <taxon>Pseudomonadota</taxon>
        <taxon>Alphaproteobacteria</taxon>
        <taxon>Hyphomicrobiales</taxon>
        <taxon>Nitrobacteraceae</taxon>
        <taxon>Tardiphaga</taxon>
    </lineage>
</organism>
<evidence type="ECO:0008006" key="3">
    <source>
        <dbReference type="Google" id="ProtNLM"/>
    </source>
</evidence>
<sequence length="76" mass="8106">MLESFIAALTTIVIFAGPVLAQQGGTEQERQACAADVKKYCAAVLGQGDLVILSCLQQNRSKISQSCNRVLVDHGQ</sequence>
<protein>
    <recommendedName>
        <fullName evidence="3">Cysteine rich repeat-containing protein</fullName>
    </recommendedName>
</protein>
<evidence type="ECO:0000313" key="2">
    <source>
        <dbReference type="Proteomes" id="UP000515291"/>
    </source>
</evidence>
<dbReference type="KEGG" id="trb:HB776_00115"/>
<dbReference type="AlphaFoldDB" id="A0A7G6TSU7"/>
<dbReference type="Pfam" id="PF00839">
    <property type="entry name" value="Cys_rich_FGFR"/>
    <property type="match status" value="1"/>
</dbReference>
<name>A0A7G6TSU7_9BRAD</name>
<accession>A0A7G6TSU7</accession>
<reference evidence="2" key="1">
    <citation type="journal article" date="2020" name="Mol. Plant Microbe">
        <title>Rhizobial microsymbionts of the narrowly endemic Oxytropis species growing in Kamchatka are characterized by significant genetic diversity and possess a set of genes that are associated with T3SS and T6SS secretion systems and can affect the development of symbiosis.</title>
        <authorList>
            <person name="Safronova V."/>
            <person name="Guro P."/>
            <person name="Sazanova A."/>
            <person name="Kuznetsova I."/>
            <person name="Belimov A."/>
            <person name="Yakubov V."/>
            <person name="Chirak E."/>
            <person name="Afonin A."/>
            <person name="Gogolev Y."/>
            <person name="Andronov E."/>
            <person name="Tikhonovich I."/>
        </authorList>
    </citation>
    <scope>NUCLEOTIDE SEQUENCE [LARGE SCALE GENOMIC DNA]</scope>
    <source>
        <strain evidence="2">581</strain>
    </source>
</reference>
<proteinExistence type="predicted"/>
<dbReference type="Proteomes" id="UP000515291">
    <property type="component" value="Chromosome"/>
</dbReference>